<sequence>MLQQLQLLKKRTAKQELTSRDDKQFRQDGRKVFKEVCPLVAKIISTQLEKNIAEADPDLVPIILDEFANTSSAGVIIALHRSADQVNDGEYGVLSSLKKEESYA</sequence>
<dbReference type="EMBL" id="CAJPVJ010000312">
    <property type="protein sequence ID" value="CAG2162019.1"/>
    <property type="molecule type" value="Genomic_DNA"/>
</dbReference>
<dbReference type="AlphaFoldDB" id="A0A7R9LEH7"/>
<dbReference type="OrthoDB" id="8195094at2759"/>
<proteinExistence type="predicted"/>
<organism evidence="1">
    <name type="scientific">Oppiella nova</name>
    <dbReference type="NCBI Taxonomy" id="334625"/>
    <lineage>
        <taxon>Eukaryota</taxon>
        <taxon>Metazoa</taxon>
        <taxon>Ecdysozoa</taxon>
        <taxon>Arthropoda</taxon>
        <taxon>Chelicerata</taxon>
        <taxon>Arachnida</taxon>
        <taxon>Acari</taxon>
        <taxon>Acariformes</taxon>
        <taxon>Sarcoptiformes</taxon>
        <taxon>Oribatida</taxon>
        <taxon>Brachypylina</taxon>
        <taxon>Oppioidea</taxon>
        <taxon>Oppiidae</taxon>
        <taxon>Oppiella</taxon>
    </lineage>
</organism>
<evidence type="ECO:0000313" key="2">
    <source>
        <dbReference type="Proteomes" id="UP000728032"/>
    </source>
</evidence>
<name>A0A7R9LEH7_9ACAR</name>
<dbReference type="InterPro" id="IPR016039">
    <property type="entry name" value="Thiolase-like"/>
</dbReference>
<dbReference type="Proteomes" id="UP000728032">
    <property type="component" value="Unassembled WGS sequence"/>
</dbReference>
<keyword evidence="2" id="KW-1185">Reference proteome</keyword>
<protein>
    <submittedName>
        <fullName evidence="1">Uncharacterized protein</fullName>
    </submittedName>
</protein>
<dbReference type="GO" id="GO:0016746">
    <property type="term" value="F:acyltransferase activity"/>
    <property type="evidence" value="ECO:0007669"/>
    <property type="project" value="InterPro"/>
</dbReference>
<dbReference type="SUPFAM" id="SSF53901">
    <property type="entry name" value="Thiolase-like"/>
    <property type="match status" value="1"/>
</dbReference>
<reference evidence="1" key="1">
    <citation type="submission" date="2020-11" db="EMBL/GenBank/DDBJ databases">
        <authorList>
            <person name="Tran Van P."/>
        </authorList>
    </citation>
    <scope>NUCLEOTIDE SEQUENCE</scope>
</reference>
<accession>A0A7R9LEH7</accession>
<dbReference type="EMBL" id="OC915137">
    <property type="protein sequence ID" value="CAD7638834.1"/>
    <property type="molecule type" value="Genomic_DNA"/>
</dbReference>
<evidence type="ECO:0000313" key="1">
    <source>
        <dbReference type="EMBL" id="CAD7638834.1"/>
    </source>
</evidence>
<gene>
    <name evidence="1" type="ORF">ONB1V03_LOCUS1620</name>
</gene>
<dbReference type="Gene3D" id="3.40.47.10">
    <property type="match status" value="2"/>
</dbReference>